<dbReference type="PROSITE" id="PS00704">
    <property type="entry name" value="PROK_CO2_ANHYDRASE_1"/>
    <property type="match status" value="1"/>
</dbReference>
<evidence type="ECO:0000313" key="10">
    <source>
        <dbReference type="Proteomes" id="UP001165092"/>
    </source>
</evidence>
<keyword evidence="3 7" id="KW-0862">Zinc</keyword>
<dbReference type="EMBL" id="BSQG01000011">
    <property type="protein sequence ID" value="GLU50116.1"/>
    <property type="molecule type" value="Genomic_DNA"/>
</dbReference>
<name>A0A9W6UIN6_9ACTN</name>
<comment type="cofactor">
    <cofactor evidence="7">
        <name>Zn(2+)</name>
        <dbReference type="ChEBI" id="CHEBI:29105"/>
    </cofactor>
    <text evidence="7">Binds 1 zinc ion per subunit.</text>
</comment>
<dbReference type="InterPro" id="IPR001765">
    <property type="entry name" value="Carbonic_anhydrase"/>
</dbReference>
<dbReference type="EC" id="4.2.1.1" evidence="2"/>
<reference evidence="9" key="1">
    <citation type="submission" date="2023-02" db="EMBL/GenBank/DDBJ databases">
        <title>Nocardiopsis ansamitocini NBRC 112285.</title>
        <authorList>
            <person name="Ichikawa N."/>
            <person name="Sato H."/>
            <person name="Tonouchi N."/>
        </authorList>
    </citation>
    <scope>NUCLEOTIDE SEQUENCE</scope>
    <source>
        <strain evidence="9">NBRC 112285</strain>
    </source>
</reference>
<comment type="similarity">
    <text evidence="1">Belongs to the beta-class carbonic anhydrase family.</text>
</comment>
<proteinExistence type="inferred from homology"/>
<evidence type="ECO:0000256" key="6">
    <source>
        <dbReference type="ARBA" id="ARBA00048348"/>
    </source>
</evidence>
<dbReference type="PROSITE" id="PS51318">
    <property type="entry name" value="TAT"/>
    <property type="match status" value="1"/>
</dbReference>
<dbReference type="CDD" id="cd03378">
    <property type="entry name" value="beta_CA_cladeC"/>
    <property type="match status" value="1"/>
</dbReference>
<dbReference type="GO" id="GO:0015976">
    <property type="term" value="P:carbon utilization"/>
    <property type="evidence" value="ECO:0007669"/>
    <property type="project" value="InterPro"/>
</dbReference>
<dbReference type="GO" id="GO:0004089">
    <property type="term" value="F:carbonate dehydratase activity"/>
    <property type="evidence" value="ECO:0007669"/>
    <property type="project" value="UniProtKB-EC"/>
</dbReference>
<comment type="function">
    <text evidence="5">Catalyzes the reversible hydration of carbon dioxide to form bicarbonate.</text>
</comment>
<evidence type="ECO:0000256" key="7">
    <source>
        <dbReference type="PIRSR" id="PIRSR601765-1"/>
    </source>
</evidence>
<accession>A0A9W6UIN6</accession>
<feature type="binding site" evidence="7">
    <location>
        <position position="88"/>
    </location>
    <ligand>
        <name>Zn(2+)</name>
        <dbReference type="ChEBI" id="CHEBI:29105"/>
    </ligand>
</feature>
<evidence type="ECO:0000256" key="2">
    <source>
        <dbReference type="ARBA" id="ARBA00012925"/>
    </source>
</evidence>
<keyword evidence="10" id="KW-1185">Reference proteome</keyword>
<dbReference type="GO" id="GO:0008270">
    <property type="term" value="F:zinc ion binding"/>
    <property type="evidence" value="ECO:0007669"/>
    <property type="project" value="InterPro"/>
</dbReference>
<comment type="catalytic activity">
    <reaction evidence="6">
        <text>hydrogencarbonate + H(+) = CO2 + H2O</text>
        <dbReference type="Rhea" id="RHEA:10748"/>
        <dbReference type="ChEBI" id="CHEBI:15377"/>
        <dbReference type="ChEBI" id="CHEBI:15378"/>
        <dbReference type="ChEBI" id="CHEBI:16526"/>
        <dbReference type="ChEBI" id="CHEBI:17544"/>
        <dbReference type="EC" id="4.2.1.1"/>
    </reaction>
</comment>
<dbReference type="Gene3D" id="3.40.1050.10">
    <property type="entry name" value="Carbonic anhydrase"/>
    <property type="match status" value="1"/>
</dbReference>
<dbReference type="PANTHER" id="PTHR11002">
    <property type="entry name" value="CARBONIC ANHYDRASE"/>
    <property type="match status" value="1"/>
</dbReference>
<comment type="caution">
    <text evidence="9">The sequence shown here is derived from an EMBL/GenBank/DDBJ whole genome shotgun (WGS) entry which is preliminary data.</text>
</comment>
<dbReference type="Pfam" id="PF00484">
    <property type="entry name" value="Pro_CA"/>
    <property type="match status" value="1"/>
</dbReference>
<evidence type="ECO:0000313" key="9">
    <source>
        <dbReference type="EMBL" id="GLU50116.1"/>
    </source>
</evidence>
<dbReference type="RefSeq" id="WP_285761650.1">
    <property type="nucleotide sequence ID" value="NZ_BSQG01000011.1"/>
</dbReference>
<dbReference type="InterPro" id="IPR006311">
    <property type="entry name" value="TAT_signal"/>
</dbReference>
<evidence type="ECO:0000256" key="8">
    <source>
        <dbReference type="SAM" id="SignalP"/>
    </source>
</evidence>
<feature type="chain" id="PRO_5040881644" description="carbonic anhydrase" evidence="8">
    <location>
        <begin position="31"/>
        <end position="232"/>
    </location>
</feature>
<dbReference type="Proteomes" id="UP001165092">
    <property type="component" value="Unassembled WGS sequence"/>
</dbReference>
<evidence type="ECO:0000256" key="4">
    <source>
        <dbReference type="ARBA" id="ARBA00023239"/>
    </source>
</evidence>
<sequence>MAISRRTALRASIVSGTGLLFGGAATAAAAAPLAPVHAPDADAALKLLKQGNRRWRRFEQKHPNEGARRRGQVLSGQNPFALVLGCADSRVPAELVFDRGLGDLFSIRSAGQVLDESVLGSISYGVEHLHIPLIVVLGHAGCGAVTAAVETHRGGELPEGHIGYLVEQILPVVDATPDDGEDFVDACVSANALHIAETLRFDPDLVGHVDSGELRVVAARYELDSSEVRFLD</sequence>
<gene>
    <name evidence="9" type="ORF">Nans01_44670</name>
</gene>
<protein>
    <recommendedName>
        <fullName evidence="2">carbonic anhydrase</fullName>
        <ecNumber evidence="2">4.2.1.1</ecNumber>
    </recommendedName>
</protein>
<dbReference type="InterPro" id="IPR015892">
    <property type="entry name" value="Carbonic_anhydrase_CS"/>
</dbReference>
<dbReference type="SMART" id="SM00947">
    <property type="entry name" value="Pro_CA"/>
    <property type="match status" value="1"/>
</dbReference>
<dbReference type="PANTHER" id="PTHR11002:SF79">
    <property type="entry name" value="CARBONIC ANHYDRASE 2"/>
    <property type="match status" value="1"/>
</dbReference>
<feature type="signal peptide" evidence="8">
    <location>
        <begin position="1"/>
        <end position="30"/>
    </location>
</feature>
<evidence type="ECO:0000256" key="5">
    <source>
        <dbReference type="ARBA" id="ARBA00024993"/>
    </source>
</evidence>
<feature type="binding site" evidence="7">
    <location>
        <position position="86"/>
    </location>
    <ligand>
        <name>Zn(2+)</name>
        <dbReference type="ChEBI" id="CHEBI:29105"/>
    </ligand>
</feature>
<evidence type="ECO:0000256" key="3">
    <source>
        <dbReference type="ARBA" id="ARBA00022833"/>
    </source>
</evidence>
<keyword evidence="7" id="KW-0479">Metal-binding</keyword>
<dbReference type="InterPro" id="IPR036874">
    <property type="entry name" value="Carbonic_anhydrase_sf"/>
</dbReference>
<evidence type="ECO:0000256" key="1">
    <source>
        <dbReference type="ARBA" id="ARBA00006217"/>
    </source>
</evidence>
<dbReference type="SUPFAM" id="SSF53056">
    <property type="entry name" value="beta-carbonic anhydrase, cab"/>
    <property type="match status" value="1"/>
</dbReference>
<keyword evidence="4" id="KW-0456">Lyase</keyword>
<dbReference type="AlphaFoldDB" id="A0A9W6UIN6"/>
<feature type="binding site" evidence="7">
    <location>
        <position position="139"/>
    </location>
    <ligand>
        <name>Zn(2+)</name>
        <dbReference type="ChEBI" id="CHEBI:29105"/>
    </ligand>
</feature>
<feature type="binding site" evidence="7">
    <location>
        <position position="142"/>
    </location>
    <ligand>
        <name>Zn(2+)</name>
        <dbReference type="ChEBI" id="CHEBI:29105"/>
    </ligand>
</feature>
<organism evidence="9 10">
    <name type="scientific">Nocardiopsis ansamitocini</name>
    <dbReference type="NCBI Taxonomy" id="1670832"/>
    <lineage>
        <taxon>Bacteria</taxon>
        <taxon>Bacillati</taxon>
        <taxon>Actinomycetota</taxon>
        <taxon>Actinomycetes</taxon>
        <taxon>Streptosporangiales</taxon>
        <taxon>Nocardiopsidaceae</taxon>
        <taxon>Nocardiopsis</taxon>
    </lineage>
</organism>
<keyword evidence="8" id="KW-0732">Signal</keyword>